<reference evidence="8 11" key="1">
    <citation type="submission" date="2019-07" db="EMBL/GenBank/DDBJ databases">
        <authorList>
            <person name="Chang H.-W."/>
            <person name="Raman A."/>
            <person name="Venkatesh S."/>
            <person name="Gehrig J."/>
        </authorList>
    </citation>
    <scope>NUCLEOTIDE SEQUENCE [LARGE SCALE GENOMIC DNA]</scope>
    <source>
        <strain evidence="8">B.longum_ssp_infantis_4</strain>
    </source>
</reference>
<proteinExistence type="inferred from homology"/>
<keyword evidence="6" id="KW-0046">Antibiotic resistance</keyword>
<dbReference type="GO" id="GO:0046677">
    <property type="term" value="P:response to antibiotic"/>
    <property type="evidence" value="ECO:0007669"/>
    <property type="project" value="UniProtKB-KW"/>
</dbReference>
<evidence type="ECO:0000313" key="8">
    <source>
        <dbReference type="EMBL" id="VUW84983.1"/>
    </source>
</evidence>
<comment type="subcellular location">
    <subcellularLocation>
        <location evidence="1">Cell membrane</location>
        <topology evidence="1">Peripheral membrane protein</topology>
    </subcellularLocation>
</comment>
<dbReference type="Proteomes" id="UP000494270">
    <property type="component" value="Unassembled WGS sequence"/>
</dbReference>
<dbReference type="InterPro" id="IPR050763">
    <property type="entry name" value="ABC_transporter_ATP-binding"/>
</dbReference>
<dbReference type="CDD" id="cd03230">
    <property type="entry name" value="ABC_DR_subfamily_A"/>
    <property type="match status" value="1"/>
</dbReference>
<dbReference type="Proteomes" id="UP000319252">
    <property type="component" value="Unassembled WGS sequence"/>
</dbReference>
<sequence length="252" mass="27851">MTLCLDNVVKRFGPETAVDGVSLKLEPGKITAVVGPNGAGKSTLLRMACGLISPDSGSVLYDGIPVRKLGSRLYRRLSAVLEDSSLAYMSLRGWMNLEYQGTLYGLSRRQTMERASGMIDRLDLRRHMDKRVGDWSRGTQQKLALVTALLPEPRVLLLDESTLGLDVVSKRDFLSEVRRLADDGMAVLLTSHQSDVIEGYADDILLLRRGSAVWGGSYREFMRRYANGNSAPGTFEQVLLDLFDEYEGSAAK</sequence>
<dbReference type="InterPro" id="IPR003593">
    <property type="entry name" value="AAA+_ATPase"/>
</dbReference>
<dbReference type="EMBL" id="CABWKI010000001">
    <property type="protein sequence ID" value="VWQ32438.1"/>
    <property type="molecule type" value="Genomic_DNA"/>
</dbReference>
<name>A0A564S3J8_BIFLI</name>
<dbReference type="Pfam" id="PF00005">
    <property type="entry name" value="ABC_tran"/>
    <property type="match status" value="1"/>
</dbReference>
<evidence type="ECO:0000256" key="1">
    <source>
        <dbReference type="ARBA" id="ARBA00004202"/>
    </source>
</evidence>
<dbReference type="PANTHER" id="PTHR42711">
    <property type="entry name" value="ABC TRANSPORTER ATP-BINDING PROTEIN"/>
    <property type="match status" value="1"/>
</dbReference>
<dbReference type="SMART" id="SM00382">
    <property type="entry name" value="AAA"/>
    <property type="match status" value="1"/>
</dbReference>
<evidence type="ECO:0000313" key="13">
    <source>
        <dbReference type="Proteomes" id="UP000494270"/>
    </source>
</evidence>
<reference evidence="12 13" key="2">
    <citation type="submission" date="2019-10" db="EMBL/GenBank/DDBJ databases">
        <authorList>
            <consortium name="Melissa Lawson"/>
            <person name="O'neill I."/>
        </authorList>
    </citation>
    <scope>NUCLEOTIDE SEQUENCE [LARGE SCALE GENOMIC DNA]</scope>
    <source>
        <strain evidence="10">LH_664</strain>
        <strain evidence="9">LH_665</strain>
    </source>
</reference>
<evidence type="ECO:0000256" key="5">
    <source>
        <dbReference type="ARBA" id="ARBA00022840"/>
    </source>
</evidence>
<dbReference type="PROSITE" id="PS50893">
    <property type="entry name" value="ABC_TRANSPORTER_2"/>
    <property type="match status" value="1"/>
</dbReference>
<dbReference type="RefSeq" id="WP_154050877.1">
    <property type="nucleotide sequence ID" value="NZ_CABHML010000073.1"/>
</dbReference>
<dbReference type="AlphaFoldDB" id="A0A564S3J8"/>
<dbReference type="InterPro" id="IPR027417">
    <property type="entry name" value="P-loop_NTPase"/>
</dbReference>
<evidence type="ECO:0000259" key="7">
    <source>
        <dbReference type="PROSITE" id="PS50893"/>
    </source>
</evidence>
<dbReference type="InterPro" id="IPR003439">
    <property type="entry name" value="ABC_transporter-like_ATP-bd"/>
</dbReference>
<dbReference type="Proteomes" id="UP000494179">
    <property type="component" value="Unassembled WGS sequence"/>
</dbReference>
<feature type="domain" description="ABC transporter" evidence="7">
    <location>
        <begin position="3"/>
        <end position="234"/>
    </location>
</feature>
<evidence type="ECO:0000256" key="2">
    <source>
        <dbReference type="ARBA" id="ARBA00005417"/>
    </source>
</evidence>
<gene>
    <name evidence="8" type="primary">natA_3</name>
    <name evidence="9" type="synonym">ybhF_1</name>
    <name evidence="10" type="ORF">BIFLH664_00092</name>
    <name evidence="9" type="ORF">BIFLH665_00114</name>
    <name evidence="8" type="ORF">BLONGUMMC1_02048</name>
</gene>
<comment type="similarity">
    <text evidence="2">Belongs to the ABC transporter superfamily.</text>
</comment>
<evidence type="ECO:0000313" key="10">
    <source>
        <dbReference type="EMBL" id="VWQ32438.1"/>
    </source>
</evidence>
<dbReference type="GO" id="GO:0005886">
    <property type="term" value="C:plasma membrane"/>
    <property type="evidence" value="ECO:0007669"/>
    <property type="project" value="UniProtKB-SubCell"/>
</dbReference>
<keyword evidence="3" id="KW-0813">Transport</keyword>
<evidence type="ECO:0000256" key="4">
    <source>
        <dbReference type="ARBA" id="ARBA00022741"/>
    </source>
</evidence>
<organism evidence="8 11">
    <name type="scientific">Bifidobacterium longum subsp. infantis</name>
    <dbReference type="NCBI Taxonomy" id="1682"/>
    <lineage>
        <taxon>Bacteria</taxon>
        <taxon>Bacillati</taxon>
        <taxon>Actinomycetota</taxon>
        <taxon>Actinomycetes</taxon>
        <taxon>Bifidobacteriales</taxon>
        <taxon>Bifidobacteriaceae</taxon>
        <taxon>Bifidobacterium</taxon>
    </lineage>
</organism>
<evidence type="ECO:0000313" key="12">
    <source>
        <dbReference type="Proteomes" id="UP000494179"/>
    </source>
</evidence>
<dbReference type="EMBL" id="CABWKE010000001">
    <property type="protein sequence ID" value="VWQ27022.1"/>
    <property type="molecule type" value="Genomic_DNA"/>
</dbReference>
<evidence type="ECO:0000313" key="11">
    <source>
        <dbReference type="Proteomes" id="UP000319252"/>
    </source>
</evidence>
<evidence type="ECO:0000256" key="3">
    <source>
        <dbReference type="ARBA" id="ARBA00022448"/>
    </source>
</evidence>
<dbReference type="PANTHER" id="PTHR42711:SF5">
    <property type="entry name" value="ABC TRANSPORTER ATP-BINDING PROTEIN NATA"/>
    <property type="match status" value="1"/>
</dbReference>
<dbReference type="GO" id="GO:0016887">
    <property type="term" value="F:ATP hydrolysis activity"/>
    <property type="evidence" value="ECO:0007669"/>
    <property type="project" value="InterPro"/>
</dbReference>
<dbReference type="Gene3D" id="3.40.50.300">
    <property type="entry name" value="P-loop containing nucleotide triphosphate hydrolases"/>
    <property type="match status" value="1"/>
</dbReference>
<protein>
    <submittedName>
        <fullName evidence="8">ABC transporter ATP-binding protein NatA</fullName>
    </submittedName>
    <submittedName>
        <fullName evidence="9 10">ABC transporter ATP-binding protein YbhF</fullName>
    </submittedName>
</protein>
<dbReference type="GO" id="GO:0005524">
    <property type="term" value="F:ATP binding"/>
    <property type="evidence" value="ECO:0007669"/>
    <property type="project" value="UniProtKB-KW"/>
</dbReference>
<keyword evidence="4" id="KW-0547">Nucleotide-binding</keyword>
<evidence type="ECO:0000313" key="9">
    <source>
        <dbReference type="EMBL" id="VWQ27022.1"/>
    </source>
</evidence>
<dbReference type="SUPFAM" id="SSF52540">
    <property type="entry name" value="P-loop containing nucleoside triphosphate hydrolases"/>
    <property type="match status" value="1"/>
</dbReference>
<keyword evidence="5 8" id="KW-0067">ATP-binding</keyword>
<dbReference type="EMBL" id="CABHML010000073">
    <property type="protein sequence ID" value="VUW84983.1"/>
    <property type="molecule type" value="Genomic_DNA"/>
</dbReference>
<evidence type="ECO:0000256" key="6">
    <source>
        <dbReference type="ARBA" id="ARBA00023251"/>
    </source>
</evidence>
<accession>A0A564S3J8</accession>